<evidence type="ECO:0000256" key="2">
    <source>
        <dbReference type="RuleBase" id="RU000461"/>
    </source>
</evidence>
<name>A0ABY3WWC2_9ACTN</name>
<comment type="similarity">
    <text evidence="1 2">Belongs to the cytochrome P450 family.</text>
</comment>
<gene>
    <name evidence="3" type="ORF">J4032_27910</name>
</gene>
<dbReference type="InterPro" id="IPR036396">
    <property type="entry name" value="Cyt_P450_sf"/>
</dbReference>
<dbReference type="InterPro" id="IPR001128">
    <property type="entry name" value="Cyt_P450"/>
</dbReference>
<dbReference type="Gene3D" id="1.10.630.10">
    <property type="entry name" value="Cytochrome P450"/>
    <property type="match status" value="1"/>
</dbReference>
<dbReference type="PRINTS" id="PR00359">
    <property type="entry name" value="BP450"/>
</dbReference>
<evidence type="ECO:0000313" key="4">
    <source>
        <dbReference type="Proteomes" id="UP000828924"/>
    </source>
</evidence>
<proteinExistence type="inferred from homology"/>
<accession>A0ABY3WWC2</accession>
<keyword evidence="2" id="KW-0479">Metal-binding</keyword>
<dbReference type="InterPro" id="IPR002397">
    <property type="entry name" value="Cyt_P450_B"/>
</dbReference>
<dbReference type="Proteomes" id="UP000828924">
    <property type="component" value="Chromosome"/>
</dbReference>
<dbReference type="RefSeq" id="WP_242335171.1">
    <property type="nucleotide sequence ID" value="NZ_CP071872.1"/>
</dbReference>
<keyword evidence="2" id="KW-0349">Heme</keyword>
<keyword evidence="4" id="KW-1185">Reference proteome</keyword>
<dbReference type="InterPro" id="IPR017972">
    <property type="entry name" value="Cyt_P450_CS"/>
</dbReference>
<keyword evidence="2" id="KW-0503">Monooxygenase</keyword>
<reference evidence="3 4" key="1">
    <citation type="submission" date="2021-03" db="EMBL/GenBank/DDBJ databases">
        <title>Complete genome of Streptomyces formicae strain 1H-GS9 (DSM 100524).</title>
        <authorList>
            <person name="Atanasov K.E."/>
            <person name="Altabella T."/>
            <person name="Ferrer A."/>
        </authorList>
    </citation>
    <scope>NUCLEOTIDE SEQUENCE [LARGE SCALE GENOMIC DNA]</scope>
    <source>
        <strain evidence="3 4">1H-GS9</strain>
    </source>
</reference>
<dbReference type="EMBL" id="CP071872">
    <property type="protein sequence ID" value="UNM14781.1"/>
    <property type="molecule type" value="Genomic_DNA"/>
</dbReference>
<dbReference type="PANTHER" id="PTHR46696:SF1">
    <property type="entry name" value="CYTOCHROME P450 YJIB-RELATED"/>
    <property type="match status" value="1"/>
</dbReference>
<dbReference type="SUPFAM" id="SSF48264">
    <property type="entry name" value="Cytochrome P450"/>
    <property type="match status" value="1"/>
</dbReference>
<dbReference type="PANTHER" id="PTHR46696">
    <property type="entry name" value="P450, PUTATIVE (EUROFUNG)-RELATED"/>
    <property type="match status" value="1"/>
</dbReference>
<sequence length="406" mass="44547">MEETVSHEAMSLLGQLRSGPESVEPYPIYAKLRDLGPLLRMTVGTYLATDAPTCREVLRRPEWTVPTPQWKDVNRPAWRTHPSLIAAGKTLMQHNPPMHTLQRGAIGRYFKPGALDELESVIQEIADRRLAELAEQIAVKRRADYAALVAHLVPMEVLCRLLGLPDDVDALVQASRNYRYAMELWPGRGQLLEADISADAVAAYLTVALGERSRCPATDVLGDLLTFENSERVPSAALDLATTVLVAGWETTAAMLNSMLLGLSRYPEQAAWLRGHPGALPDACAELIRWDPPIQMASRVAARDTVLAGVSIPAGRAVIALIGSAEHDPREVQEPGSLDFTRPARRSLAFGVGMHYCLGAHLAQLEARIMLRALLRRLPNLKVAGPAIRQRGIVFRSLRSLPVELA</sequence>
<evidence type="ECO:0000313" key="3">
    <source>
        <dbReference type="EMBL" id="UNM14781.1"/>
    </source>
</evidence>
<protein>
    <submittedName>
        <fullName evidence="3">Cytochrome P450</fullName>
    </submittedName>
</protein>
<keyword evidence="2" id="KW-0560">Oxidoreductase</keyword>
<dbReference type="PROSITE" id="PS00086">
    <property type="entry name" value="CYTOCHROME_P450"/>
    <property type="match status" value="1"/>
</dbReference>
<dbReference type="Pfam" id="PF00067">
    <property type="entry name" value="p450"/>
    <property type="match status" value="1"/>
</dbReference>
<evidence type="ECO:0000256" key="1">
    <source>
        <dbReference type="ARBA" id="ARBA00010617"/>
    </source>
</evidence>
<keyword evidence="2" id="KW-0408">Iron</keyword>
<organism evidence="3 4">
    <name type="scientific">Streptomyces formicae</name>
    <dbReference type="NCBI Taxonomy" id="1616117"/>
    <lineage>
        <taxon>Bacteria</taxon>
        <taxon>Bacillati</taxon>
        <taxon>Actinomycetota</taxon>
        <taxon>Actinomycetes</taxon>
        <taxon>Kitasatosporales</taxon>
        <taxon>Streptomycetaceae</taxon>
        <taxon>Streptomyces</taxon>
    </lineage>
</organism>